<reference evidence="1 2" key="1">
    <citation type="submission" date="2024-10" db="EMBL/GenBank/DDBJ databases">
        <title>The Natural Products Discovery Center: Release of the First 8490 Sequenced Strains for Exploring Actinobacteria Biosynthetic Diversity.</title>
        <authorList>
            <person name="Kalkreuter E."/>
            <person name="Kautsar S.A."/>
            <person name="Yang D."/>
            <person name="Bader C.D."/>
            <person name="Teijaro C.N."/>
            <person name="Fluegel L."/>
            <person name="Davis C.M."/>
            <person name="Simpson J.R."/>
            <person name="Lauterbach L."/>
            <person name="Steele A.D."/>
            <person name="Gui C."/>
            <person name="Meng S."/>
            <person name="Li G."/>
            <person name="Viehrig K."/>
            <person name="Ye F."/>
            <person name="Su P."/>
            <person name="Kiefer A.F."/>
            <person name="Nichols A."/>
            <person name="Cepeda A.J."/>
            <person name="Yan W."/>
            <person name="Fan B."/>
            <person name="Jiang Y."/>
            <person name="Adhikari A."/>
            <person name="Zheng C.-J."/>
            <person name="Schuster L."/>
            <person name="Cowan T.M."/>
            <person name="Smanski M.J."/>
            <person name="Chevrette M.G."/>
            <person name="De Carvalho L.P.S."/>
            <person name="Shen B."/>
        </authorList>
    </citation>
    <scope>NUCLEOTIDE SEQUENCE [LARGE SCALE GENOMIC DNA]</scope>
    <source>
        <strain evidence="1 2">NPDC053399</strain>
    </source>
</reference>
<dbReference type="InterPro" id="IPR028965">
    <property type="entry name" value="Imm7"/>
</dbReference>
<protein>
    <submittedName>
        <fullName evidence="1">Imm7 family immunity protein</fullName>
    </submittedName>
</protein>
<proteinExistence type="predicted"/>
<evidence type="ECO:0000313" key="2">
    <source>
        <dbReference type="Proteomes" id="UP001614394"/>
    </source>
</evidence>
<organism evidence="1 2">
    <name type="scientific">Streptomyces fildesensis</name>
    <dbReference type="NCBI Taxonomy" id="375757"/>
    <lineage>
        <taxon>Bacteria</taxon>
        <taxon>Bacillati</taxon>
        <taxon>Actinomycetota</taxon>
        <taxon>Actinomycetes</taxon>
        <taxon>Kitasatosporales</taxon>
        <taxon>Streptomycetaceae</taxon>
        <taxon>Streptomyces</taxon>
    </lineage>
</organism>
<comment type="caution">
    <text evidence="1">The sequence shown here is derived from an EMBL/GenBank/DDBJ whole genome shotgun (WGS) entry which is preliminary data.</text>
</comment>
<keyword evidence="2" id="KW-1185">Reference proteome</keyword>
<sequence>MFEYHGWITLVGSPDPEDETPSAAYVGQVRMLLDRMNSPYLADLRAMNGRWMLHIAGHPNRPGPHGPEIIDLFTEIGRIAPGSYGVLHTYDDEDLQHPNAFRAHRLARGTLTEQPDPFLSPVRPTIEDP</sequence>
<evidence type="ECO:0000313" key="1">
    <source>
        <dbReference type="EMBL" id="MFI9099619.1"/>
    </source>
</evidence>
<dbReference type="EMBL" id="JBITYG010000001">
    <property type="protein sequence ID" value="MFI9099619.1"/>
    <property type="molecule type" value="Genomic_DNA"/>
</dbReference>
<name>A0ABW8BZL0_9ACTN</name>
<dbReference type="Pfam" id="PF15585">
    <property type="entry name" value="Imm7"/>
    <property type="match status" value="1"/>
</dbReference>
<gene>
    <name evidence="1" type="ORF">ACIGXA_03770</name>
</gene>
<accession>A0ABW8BZL0</accession>
<dbReference type="Proteomes" id="UP001614394">
    <property type="component" value="Unassembled WGS sequence"/>
</dbReference>
<dbReference type="RefSeq" id="WP_399644089.1">
    <property type="nucleotide sequence ID" value="NZ_JBITYG010000001.1"/>
</dbReference>